<reference evidence="3" key="1">
    <citation type="submission" date="2020-09" db="EMBL/GenBank/DDBJ databases">
        <title>Brevundimonas sp. LVF2 isolated from a puddle in Goettingen, Germany.</title>
        <authorList>
            <person name="Friedrich I."/>
            <person name="Klassen A."/>
            <person name="Hannes N."/>
            <person name="Schneider D."/>
            <person name="Hertel R."/>
            <person name="Daniel R."/>
        </authorList>
    </citation>
    <scope>NUCLEOTIDE SEQUENCE</scope>
    <source>
        <strain evidence="3">LVF2</strain>
    </source>
</reference>
<sequence length="248" mass="26896">MRRRELLGAAGVLTVAGPVLAQTPPPVDGVTTERVAYQSNGKTIRAIAFRPGANANGAGVVYIHGSGGMGLDQLAFARQFAVDGYLALAPTYLDAAEDDVVRREPTMEAWRDCARDGIEWLIGQSVDRRRTGVVGYSLGSYIAVDGALGDSRASAAIAVCGGWDVYIPRHPTRRIPVLILRSERDRVVSPASTQRWRQFLLDADVPVRVQVTRGAGHLMTAAQWSDVYTRSQTFFAEQLGVSSDRQEP</sequence>
<feature type="domain" description="Dienelactone hydrolase" evidence="2">
    <location>
        <begin position="44"/>
        <end position="228"/>
    </location>
</feature>
<accession>A0A975C384</accession>
<dbReference type="PANTHER" id="PTHR22946:SF0">
    <property type="entry name" value="DIENELACTONE HYDROLASE DOMAIN-CONTAINING PROTEIN"/>
    <property type="match status" value="1"/>
</dbReference>
<evidence type="ECO:0000313" key="3">
    <source>
        <dbReference type="EMBL" id="QTC93016.1"/>
    </source>
</evidence>
<dbReference type="Pfam" id="PF01738">
    <property type="entry name" value="DLH"/>
    <property type="match status" value="1"/>
</dbReference>
<dbReference type="InterPro" id="IPR002925">
    <property type="entry name" value="Dienelactn_hydro"/>
</dbReference>
<evidence type="ECO:0000313" key="4">
    <source>
        <dbReference type="Proteomes" id="UP000663918"/>
    </source>
</evidence>
<dbReference type="RefSeq" id="WP_207932294.1">
    <property type="nucleotide sequence ID" value="NZ_CP062222.1"/>
</dbReference>
<feature type="chain" id="PRO_5036847144" evidence="1">
    <location>
        <begin position="22"/>
        <end position="248"/>
    </location>
</feature>
<dbReference type="InterPro" id="IPR029058">
    <property type="entry name" value="AB_hydrolase_fold"/>
</dbReference>
<dbReference type="InterPro" id="IPR050261">
    <property type="entry name" value="FrsA_esterase"/>
</dbReference>
<evidence type="ECO:0000259" key="2">
    <source>
        <dbReference type="Pfam" id="PF01738"/>
    </source>
</evidence>
<dbReference type="Gene3D" id="3.40.50.1820">
    <property type="entry name" value="alpha/beta hydrolase"/>
    <property type="match status" value="1"/>
</dbReference>
<dbReference type="Proteomes" id="UP000663918">
    <property type="component" value="Chromosome"/>
</dbReference>
<keyword evidence="3" id="KW-0378">Hydrolase</keyword>
<feature type="signal peptide" evidence="1">
    <location>
        <begin position="1"/>
        <end position="21"/>
    </location>
</feature>
<dbReference type="AlphaFoldDB" id="A0A975C384"/>
<name>A0A975C384_9CAUL</name>
<proteinExistence type="predicted"/>
<organism evidence="3 4">
    <name type="scientific">Brevundimonas goettingensis</name>
    <dbReference type="NCBI Taxonomy" id="2774190"/>
    <lineage>
        <taxon>Bacteria</taxon>
        <taxon>Pseudomonadati</taxon>
        <taxon>Pseudomonadota</taxon>
        <taxon>Alphaproteobacteria</taxon>
        <taxon>Caulobacterales</taxon>
        <taxon>Caulobacteraceae</taxon>
        <taxon>Brevundimonas</taxon>
    </lineage>
</organism>
<evidence type="ECO:0000256" key="1">
    <source>
        <dbReference type="SAM" id="SignalP"/>
    </source>
</evidence>
<keyword evidence="1" id="KW-0732">Signal</keyword>
<dbReference type="SUPFAM" id="SSF53474">
    <property type="entry name" value="alpha/beta-Hydrolases"/>
    <property type="match status" value="1"/>
</dbReference>
<protein>
    <submittedName>
        <fullName evidence="3">Dienelactone hydrolase family protein</fullName>
    </submittedName>
</protein>
<dbReference type="GO" id="GO:0016787">
    <property type="term" value="F:hydrolase activity"/>
    <property type="evidence" value="ECO:0007669"/>
    <property type="project" value="UniProtKB-KW"/>
</dbReference>
<dbReference type="PANTHER" id="PTHR22946">
    <property type="entry name" value="DIENELACTONE HYDROLASE DOMAIN-CONTAINING PROTEIN-RELATED"/>
    <property type="match status" value="1"/>
</dbReference>
<dbReference type="KEGG" id="bgoe:IFJ75_09325"/>
<dbReference type="EMBL" id="CP062222">
    <property type="protein sequence ID" value="QTC93016.1"/>
    <property type="molecule type" value="Genomic_DNA"/>
</dbReference>
<keyword evidence="4" id="KW-1185">Reference proteome</keyword>
<gene>
    <name evidence="3" type="ORF">IFJ75_09325</name>
</gene>